<keyword evidence="2 5" id="KW-0378">Hydrolase</keyword>
<accession>A0A383TTM1</accession>
<dbReference type="Gene3D" id="3.30.1120.10">
    <property type="match status" value="1"/>
</dbReference>
<dbReference type="AlphaFoldDB" id="A0A383TTM1"/>
<dbReference type="SUPFAM" id="SSF53649">
    <property type="entry name" value="Alkaline phosphatase-like"/>
    <property type="match status" value="1"/>
</dbReference>
<name>A0A383TTM1_9FLAO</name>
<comment type="similarity">
    <text evidence="1">Belongs to the sulfatase family.</text>
</comment>
<reference evidence="5 6" key="1">
    <citation type="submission" date="2018-09" db="EMBL/GenBank/DDBJ databases">
        <authorList>
            <consortium name="Pathogen Informatics"/>
        </authorList>
    </citation>
    <scope>NUCLEOTIDE SEQUENCE [LARGE SCALE GENOMIC DNA]</scope>
    <source>
        <strain evidence="5 6">OH-22767</strain>
    </source>
</reference>
<dbReference type="OrthoDB" id="9765065at2"/>
<dbReference type="PROSITE" id="PS00523">
    <property type="entry name" value="SULFATASE_1"/>
    <property type="match status" value="1"/>
</dbReference>
<dbReference type="PROSITE" id="PS51257">
    <property type="entry name" value="PROKAR_LIPOPROTEIN"/>
    <property type="match status" value="1"/>
</dbReference>
<organism evidence="5 6">
    <name type="scientific">Candidatus Ornithobacterium hominis</name>
    <dbReference type="NCBI Taxonomy" id="2497989"/>
    <lineage>
        <taxon>Bacteria</taxon>
        <taxon>Pseudomonadati</taxon>
        <taxon>Bacteroidota</taxon>
        <taxon>Flavobacteriia</taxon>
        <taxon>Flavobacteriales</taxon>
        <taxon>Weeksellaceae</taxon>
        <taxon>Ornithobacterium</taxon>
    </lineage>
</organism>
<dbReference type="GO" id="GO:0004065">
    <property type="term" value="F:arylsulfatase activity"/>
    <property type="evidence" value="ECO:0007669"/>
    <property type="project" value="UniProtKB-EC"/>
</dbReference>
<feature type="modified residue" description="3-oxoalanine (Ser)" evidence="3">
    <location>
        <position position="78"/>
    </location>
</feature>
<evidence type="ECO:0000256" key="3">
    <source>
        <dbReference type="PIRSR" id="PIRSR600917-52"/>
    </source>
</evidence>
<evidence type="ECO:0000313" key="5">
    <source>
        <dbReference type="EMBL" id="SZD71032.1"/>
    </source>
</evidence>
<dbReference type="PROSITE" id="PS00149">
    <property type="entry name" value="SULFATASE_2"/>
    <property type="match status" value="1"/>
</dbReference>
<evidence type="ECO:0000256" key="2">
    <source>
        <dbReference type="ARBA" id="ARBA00022801"/>
    </source>
</evidence>
<comment type="PTM">
    <text evidence="3">The conversion to 3-oxoalanine (also known as C-formylglycine, FGly), of a serine or cysteine residue in prokaryotes and of a cysteine residue in eukaryotes, is critical for catalytic activity.</text>
</comment>
<dbReference type="InterPro" id="IPR017850">
    <property type="entry name" value="Alkaline_phosphatase_core_sf"/>
</dbReference>
<dbReference type="Gene3D" id="3.40.720.10">
    <property type="entry name" value="Alkaline Phosphatase, subunit A"/>
    <property type="match status" value="1"/>
</dbReference>
<keyword evidence="6" id="KW-1185">Reference proteome</keyword>
<gene>
    <name evidence="5" type="primary">atsA_1</name>
    <name evidence="5" type="ORF">SAMEA104719789_00123</name>
</gene>
<evidence type="ECO:0000259" key="4">
    <source>
        <dbReference type="Pfam" id="PF00884"/>
    </source>
</evidence>
<dbReference type="InterPro" id="IPR052701">
    <property type="entry name" value="GAG_Ulvan_Degrading_Sulfatases"/>
</dbReference>
<dbReference type="PANTHER" id="PTHR43751">
    <property type="entry name" value="SULFATASE"/>
    <property type="match status" value="1"/>
</dbReference>
<feature type="domain" description="Sulfatase N-terminal" evidence="4">
    <location>
        <begin position="31"/>
        <end position="397"/>
    </location>
</feature>
<protein>
    <submittedName>
        <fullName evidence="5">Arylsulfatase</fullName>
        <ecNumber evidence="5">3.1.6.1</ecNumber>
    </submittedName>
</protein>
<evidence type="ECO:0000313" key="6">
    <source>
        <dbReference type="Proteomes" id="UP000262142"/>
    </source>
</evidence>
<sequence length="508" mass="56980">MKKWNYLLVGVGFLQSCYIQKGKKQESVQKPNFLIIYTDDVGYGDLSSFGGKIPTPHLDFLANNGVKHLRAYATAATSTPSRFSLLTGEYAWRKKGRGVVAGDAKALIPAGRQTVASVMKKAGYRTAIVGKWHLGLGGGDGPEWNANISNSPMDIGFDYNFIMPSTSDRVPIVLMEGRRIVNLDPNDPIQVSYKQKIGDWPTGRENPEMLRLKPSHGHDMTIVNGISRIGYQYGGKSALFRDEDLADQFVEKSIQFIQKNKEESFFLMLNTNDIHVPRMPHERFQGKSGYGLRGDAILSLDESVGRLTQFLKDENLLGNTIIIFSSDNGPVLDDGYQDQAKELLGEHNPWQGLRGGKYSSYEAGTRVPMFIYWQNHIQPKVSYNLISQVDLLANLAAFTHQNFDENQSPDTQNQWEAWLGNNSTGRDYVVQEALRLNMSLTDGRYKYIEATERPAKVAWETGIETGLSKDEQLYDLKLDPQEKNNIALENPALVAKFKQILAEEKGVK</sequence>
<dbReference type="RefSeq" id="WP_119058734.1">
    <property type="nucleotide sequence ID" value="NZ_UNSC01000001.1"/>
</dbReference>
<dbReference type="InterPro" id="IPR000917">
    <property type="entry name" value="Sulfatase_N"/>
</dbReference>
<dbReference type="Pfam" id="PF00884">
    <property type="entry name" value="Sulfatase"/>
    <property type="match status" value="1"/>
</dbReference>
<dbReference type="EC" id="3.1.6.1" evidence="5"/>
<dbReference type="Proteomes" id="UP000262142">
    <property type="component" value="Unassembled WGS sequence"/>
</dbReference>
<dbReference type="EMBL" id="UNSC01000001">
    <property type="protein sequence ID" value="SZD71032.1"/>
    <property type="molecule type" value="Genomic_DNA"/>
</dbReference>
<evidence type="ECO:0000256" key="1">
    <source>
        <dbReference type="ARBA" id="ARBA00008779"/>
    </source>
</evidence>
<proteinExistence type="inferred from homology"/>
<dbReference type="PANTHER" id="PTHR43751:SF6">
    <property type="entry name" value="N-ACETYLGALACTOSAMINE-6-O-SULFATASE"/>
    <property type="match status" value="1"/>
</dbReference>
<dbReference type="InterPro" id="IPR024607">
    <property type="entry name" value="Sulfatase_CS"/>
</dbReference>